<dbReference type="EMBL" id="CP060811">
    <property type="protein sequence ID" value="QQN89448.1"/>
    <property type="molecule type" value="Genomic_DNA"/>
</dbReference>
<sequence>MDILTPINLSIHAQKWTAIAGRIYELGIPVARKVNIYNRNNGMLIATTKSDADGHYQVNIPLINAYTITSIDPKRQFNAVIQDNVVPK</sequence>
<dbReference type="AlphaFoldDB" id="A0A7T7WKN7"/>
<dbReference type="RefSeq" id="WP_200230728.1">
    <property type="nucleotide sequence ID" value="NZ_CP060811.1"/>
</dbReference>
<reference evidence="1 2" key="1">
    <citation type="submission" date="2020-08" db="EMBL/GenBank/DDBJ databases">
        <title>Emergence of ISAba1-mediated novel tet(X) in Acinetobacter variabilis from a chicken farm.</title>
        <authorList>
            <person name="Peng K."/>
            <person name="Li R."/>
        </authorList>
    </citation>
    <scope>NUCLEOTIDE SEQUENCE [LARGE SCALE GENOMIC DNA]</scope>
    <source>
        <strain evidence="1 2">XM9F202-2</strain>
    </source>
</reference>
<evidence type="ECO:0000313" key="2">
    <source>
        <dbReference type="Proteomes" id="UP000596079"/>
    </source>
</evidence>
<evidence type="ECO:0000313" key="1">
    <source>
        <dbReference type="EMBL" id="QQN89448.1"/>
    </source>
</evidence>
<organism evidence="1 2">
    <name type="scientific">Acinetobacter variabilis</name>
    <dbReference type="NCBI Taxonomy" id="70346"/>
    <lineage>
        <taxon>Bacteria</taxon>
        <taxon>Pseudomonadati</taxon>
        <taxon>Pseudomonadota</taxon>
        <taxon>Gammaproteobacteria</taxon>
        <taxon>Moraxellales</taxon>
        <taxon>Moraxellaceae</taxon>
        <taxon>Acinetobacter</taxon>
    </lineage>
</organism>
<dbReference type="Proteomes" id="UP000596079">
    <property type="component" value="Chromosome"/>
</dbReference>
<gene>
    <name evidence="1" type="ORF">IAQ69_07310</name>
</gene>
<protein>
    <recommendedName>
        <fullName evidence="3">Carboxypeptidase regulatory-like domain-containing protein</fullName>
    </recommendedName>
</protein>
<proteinExistence type="predicted"/>
<name>A0A7T7WKN7_9GAMM</name>
<accession>A0A7T7WKN7</accession>
<evidence type="ECO:0008006" key="3">
    <source>
        <dbReference type="Google" id="ProtNLM"/>
    </source>
</evidence>